<evidence type="ECO:0000313" key="1">
    <source>
        <dbReference type="EMBL" id="MFB9054617.1"/>
    </source>
</evidence>
<dbReference type="RefSeq" id="WP_382384258.1">
    <property type="nucleotide sequence ID" value="NZ_JBHMEZ010000024.1"/>
</dbReference>
<reference evidence="1 2" key="1">
    <citation type="submission" date="2024-09" db="EMBL/GenBank/DDBJ databases">
        <authorList>
            <person name="Sun Q."/>
            <person name="Mori K."/>
        </authorList>
    </citation>
    <scope>NUCLEOTIDE SEQUENCE [LARGE SCALE GENOMIC DNA]</scope>
    <source>
        <strain evidence="1 2">CECT 8286</strain>
    </source>
</reference>
<protein>
    <submittedName>
        <fullName evidence="1">Uncharacterized protein</fullName>
    </submittedName>
</protein>
<dbReference type="EMBL" id="JBHMEZ010000024">
    <property type="protein sequence ID" value="MFB9054617.1"/>
    <property type="molecule type" value="Genomic_DNA"/>
</dbReference>
<organism evidence="1 2">
    <name type="scientific">Formosa undariae</name>
    <dbReference type="NCBI Taxonomy" id="1325436"/>
    <lineage>
        <taxon>Bacteria</taxon>
        <taxon>Pseudomonadati</taxon>
        <taxon>Bacteroidota</taxon>
        <taxon>Flavobacteriia</taxon>
        <taxon>Flavobacteriales</taxon>
        <taxon>Flavobacteriaceae</taxon>
        <taxon>Formosa</taxon>
    </lineage>
</organism>
<accession>A0ABV5F591</accession>
<gene>
    <name evidence="1" type="ORF">ACFFVB_16130</name>
</gene>
<comment type="caution">
    <text evidence="1">The sequence shown here is derived from an EMBL/GenBank/DDBJ whole genome shotgun (WGS) entry which is preliminary data.</text>
</comment>
<evidence type="ECO:0000313" key="2">
    <source>
        <dbReference type="Proteomes" id="UP001589605"/>
    </source>
</evidence>
<sequence>MTFKEIYNLTIKYYPSEIDISDGKMVEKGGGKFKKLSESWNEAELKTEKESDFIKLMVWGIFCGYHKKAIDKFMNGKKTVSLNELDMEYLKYKFEESLLDTEDNYYAELRTEYKTE</sequence>
<proteinExistence type="predicted"/>
<dbReference type="Proteomes" id="UP001589605">
    <property type="component" value="Unassembled WGS sequence"/>
</dbReference>
<keyword evidence="2" id="KW-1185">Reference proteome</keyword>
<name>A0ABV5F591_9FLAO</name>